<dbReference type="RefSeq" id="WP_211873654.1">
    <property type="nucleotide sequence ID" value="NZ_JAAEDH010000006.1"/>
</dbReference>
<protein>
    <submittedName>
        <fullName evidence="2">STAS domain-containing protein</fullName>
    </submittedName>
</protein>
<keyword evidence="3" id="KW-1185">Reference proteome</keyword>
<dbReference type="InterPro" id="IPR002645">
    <property type="entry name" value="STAS_dom"/>
</dbReference>
<dbReference type="AlphaFoldDB" id="A0AAF1K0U8"/>
<dbReference type="EMBL" id="JAAEDH010000006">
    <property type="protein sequence ID" value="MBR0654831.1"/>
    <property type="molecule type" value="Genomic_DNA"/>
</dbReference>
<dbReference type="Proteomes" id="UP001196068">
    <property type="component" value="Unassembled WGS sequence"/>
</dbReference>
<evidence type="ECO:0000259" key="1">
    <source>
        <dbReference type="PROSITE" id="PS50801"/>
    </source>
</evidence>
<accession>A0AAF1K0U8</accession>
<dbReference type="PANTHER" id="PTHR33495:SF2">
    <property type="entry name" value="ANTI-SIGMA FACTOR ANTAGONIST TM_1081-RELATED"/>
    <property type="match status" value="1"/>
</dbReference>
<evidence type="ECO:0000313" key="3">
    <source>
        <dbReference type="Proteomes" id="UP001196068"/>
    </source>
</evidence>
<proteinExistence type="predicted"/>
<dbReference type="PROSITE" id="PS50801">
    <property type="entry name" value="STAS"/>
    <property type="match status" value="1"/>
</dbReference>
<sequence>MEFEVHDIAPDLAQVVLSGRLDAVGAEVLDLPFTAQIGHIGKNVIVDLSAVPFVGSLGIRVLISGARVLQRSGHRMAIYGVVPAVAEVFDIVALEDLIPLAPDMAAARGIVGG</sequence>
<dbReference type="GO" id="GO:0043856">
    <property type="term" value="F:anti-sigma factor antagonist activity"/>
    <property type="evidence" value="ECO:0007669"/>
    <property type="project" value="TreeGrafter"/>
</dbReference>
<dbReference type="SUPFAM" id="SSF52091">
    <property type="entry name" value="SpoIIaa-like"/>
    <property type="match status" value="1"/>
</dbReference>
<dbReference type="InterPro" id="IPR036513">
    <property type="entry name" value="STAS_dom_sf"/>
</dbReference>
<reference evidence="2" key="2">
    <citation type="journal article" date="2021" name="Syst. Appl. Microbiol.">
        <title>Roseomonas hellenica sp. nov., isolated from roots of wild-growing Alkanna tinctoria.</title>
        <authorList>
            <person name="Rat A."/>
            <person name="Naranjo H.D."/>
            <person name="Lebbe L."/>
            <person name="Cnockaert M."/>
            <person name="Krigas N."/>
            <person name="Grigoriadou K."/>
            <person name="Maloupa E."/>
            <person name="Willems A."/>
        </authorList>
    </citation>
    <scope>NUCLEOTIDE SEQUENCE</scope>
    <source>
        <strain evidence="2">LMG 28251</strain>
    </source>
</reference>
<reference evidence="2" key="1">
    <citation type="submission" date="2020-01" db="EMBL/GenBank/DDBJ databases">
        <authorList>
            <person name="Rat A."/>
        </authorList>
    </citation>
    <scope>NUCLEOTIDE SEQUENCE</scope>
    <source>
        <strain evidence="2">LMG 28251</strain>
    </source>
</reference>
<comment type="caution">
    <text evidence="2">The sequence shown here is derived from an EMBL/GenBank/DDBJ whole genome shotgun (WGS) entry which is preliminary data.</text>
</comment>
<organism evidence="2 3">
    <name type="scientific">Plastoroseomonas arctica</name>
    <dbReference type="NCBI Taxonomy" id="1509237"/>
    <lineage>
        <taxon>Bacteria</taxon>
        <taxon>Pseudomonadati</taxon>
        <taxon>Pseudomonadota</taxon>
        <taxon>Alphaproteobacteria</taxon>
        <taxon>Acetobacterales</taxon>
        <taxon>Acetobacteraceae</taxon>
        <taxon>Plastoroseomonas</taxon>
    </lineage>
</organism>
<dbReference type="Pfam" id="PF01740">
    <property type="entry name" value="STAS"/>
    <property type="match status" value="1"/>
</dbReference>
<evidence type="ECO:0000313" key="2">
    <source>
        <dbReference type="EMBL" id="MBR0654831.1"/>
    </source>
</evidence>
<dbReference type="Gene3D" id="3.30.750.24">
    <property type="entry name" value="STAS domain"/>
    <property type="match status" value="1"/>
</dbReference>
<dbReference type="CDD" id="cd07043">
    <property type="entry name" value="STAS_anti-anti-sigma_factors"/>
    <property type="match status" value="1"/>
</dbReference>
<gene>
    <name evidence="2" type="ORF">GXW79_07050</name>
</gene>
<name>A0AAF1K0U8_9PROT</name>
<feature type="domain" description="STAS" evidence="1">
    <location>
        <begin position="10"/>
        <end position="113"/>
    </location>
</feature>
<dbReference type="PANTHER" id="PTHR33495">
    <property type="entry name" value="ANTI-SIGMA FACTOR ANTAGONIST TM_1081-RELATED-RELATED"/>
    <property type="match status" value="1"/>
</dbReference>